<keyword evidence="6" id="KW-0406">Ion transport</keyword>
<keyword evidence="2" id="KW-0813">Transport</keyword>
<keyword evidence="4 9" id="KW-0812">Transmembrane</keyword>
<dbReference type="GO" id="GO:0016020">
    <property type="term" value="C:membrane"/>
    <property type="evidence" value="ECO:0007669"/>
    <property type="project" value="UniProtKB-SubCell"/>
</dbReference>
<dbReference type="InterPro" id="IPR037673">
    <property type="entry name" value="MSC/AndL"/>
</dbReference>
<dbReference type="PANTHER" id="PTHR30266">
    <property type="entry name" value="MECHANOSENSITIVE CHANNEL MSCL"/>
    <property type="match status" value="1"/>
</dbReference>
<dbReference type="InterPro" id="IPR036019">
    <property type="entry name" value="MscL_channel"/>
</dbReference>
<evidence type="ECO:0000256" key="4">
    <source>
        <dbReference type="ARBA" id="ARBA00022692"/>
    </source>
</evidence>
<keyword evidence="3" id="KW-1003">Cell membrane</keyword>
<dbReference type="Gene3D" id="1.10.1200.120">
    <property type="entry name" value="Large-conductance mechanosensitive channel, MscL, domain 1"/>
    <property type="match status" value="1"/>
</dbReference>
<evidence type="ECO:0000256" key="8">
    <source>
        <dbReference type="ARBA" id="ARBA00023303"/>
    </source>
</evidence>
<keyword evidence="11" id="KW-1185">Reference proteome</keyword>
<proteinExistence type="predicted"/>
<comment type="subcellular location">
    <subcellularLocation>
        <location evidence="1">Membrane</location>
        <topology evidence="1">Multi-pass membrane protein</topology>
    </subcellularLocation>
</comment>
<keyword evidence="7 9" id="KW-0472">Membrane</keyword>
<evidence type="ECO:0000256" key="7">
    <source>
        <dbReference type="ARBA" id="ARBA00023136"/>
    </source>
</evidence>
<evidence type="ECO:0000256" key="6">
    <source>
        <dbReference type="ARBA" id="ARBA00023065"/>
    </source>
</evidence>
<dbReference type="SUPFAM" id="SSF81330">
    <property type="entry name" value="Gated mechanosensitive channel"/>
    <property type="match status" value="1"/>
</dbReference>
<organism evidence="10 11">
    <name type="scientific">Thermomonospora echinospora</name>
    <dbReference type="NCBI Taxonomy" id="1992"/>
    <lineage>
        <taxon>Bacteria</taxon>
        <taxon>Bacillati</taxon>
        <taxon>Actinomycetota</taxon>
        <taxon>Actinomycetes</taxon>
        <taxon>Streptosporangiales</taxon>
        <taxon>Thermomonosporaceae</taxon>
        <taxon>Thermomonospora</taxon>
    </lineage>
</organism>
<evidence type="ECO:0000256" key="1">
    <source>
        <dbReference type="ARBA" id="ARBA00004141"/>
    </source>
</evidence>
<keyword evidence="5 9" id="KW-1133">Transmembrane helix</keyword>
<dbReference type="PANTHER" id="PTHR30266:SF2">
    <property type="entry name" value="LARGE-CONDUCTANCE MECHANOSENSITIVE CHANNEL"/>
    <property type="match status" value="1"/>
</dbReference>
<reference evidence="11" key="1">
    <citation type="submission" date="2016-10" db="EMBL/GenBank/DDBJ databases">
        <authorList>
            <person name="Varghese N."/>
            <person name="Submissions S."/>
        </authorList>
    </citation>
    <scope>NUCLEOTIDE SEQUENCE [LARGE SCALE GENOMIC DNA]</scope>
    <source>
        <strain evidence="11">DSM 43163</strain>
    </source>
</reference>
<dbReference type="EMBL" id="FNVO01000032">
    <property type="protein sequence ID" value="SEG92118.1"/>
    <property type="molecule type" value="Genomic_DNA"/>
</dbReference>
<feature type="transmembrane region" description="Helical" evidence="9">
    <location>
        <begin position="65"/>
        <end position="91"/>
    </location>
</feature>
<evidence type="ECO:0000256" key="5">
    <source>
        <dbReference type="ARBA" id="ARBA00022989"/>
    </source>
</evidence>
<dbReference type="RefSeq" id="WP_103944363.1">
    <property type="nucleotide sequence ID" value="NZ_FNVO01000032.1"/>
</dbReference>
<evidence type="ECO:0000256" key="9">
    <source>
        <dbReference type="SAM" id="Phobius"/>
    </source>
</evidence>
<gene>
    <name evidence="10" type="ORF">SAMN04489712_13230</name>
</gene>
<keyword evidence="8" id="KW-0407">Ion channel</keyword>
<accession>A0A1H6E357</accession>
<evidence type="ECO:0000256" key="3">
    <source>
        <dbReference type="ARBA" id="ARBA00022475"/>
    </source>
</evidence>
<dbReference type="Pfam" id="PF01741">
    <property type="entry name" value="MscL"/>
    <property type="match status" value="1"/>
</dbReference>
<dbReference type="OrthoDB" id="9810350at2"/>
<evidence type="ECO:0000256" key="2">
    <source>
        <dbReference type="ARBA" id="ARBA00022448"/>
    </source>
</evidence>
<dbReference type="NCBIfam" id="TIGR00220">
    <property type="entry name" value="mscL"/>
    <property type="match status" value="1"/>
</dbReference>
<dbReference type="InterPro" id="IPR001185">
    <property type="entry name" value="MS_channel"/>
</dbReference>
<evidence type="ECO:0000313" key="10">
    <source>
        <dbReference type="EMBL" id="SEG92118.1"/>
    </source>
</evidence>
<dbReference type="PRINTS" id="PR01264">
    <property type="entry name" value="MECHCHANNEL"/>
</dbReference>
<protein>
    <submittedName>
        <fullName evidence="10">Large conductance mechanosensitive channel</fullName>
    </submittedName>
</protein>
<evidence type="ECO:0000313" key="11">
    <source>
        <dbReference type="Proteomes" id="UP000236723"/>
    </source>
</evidence>
<dbReference type="Proteomes" id="UP000236723">
    <property type="component" value="Unassembled WGS sequence"/>
</dbReference>
<name>A0A1H6E357_9ACTN</name>
<feature type="transmembrane region" description="Helical" evidence="9">
    <location>
        <begin position="12"/>
        <end position="45"/>
    </location>
</feature>
<dbReference type="AlphaFoldDB" id="A0A1H6E357"/>
<sequence>MEGFKKFLLRGNLVELAVAVVIGAAFGTLVTNFVTAFITPLIALVGGQPDYRSLSFTVNGTAFPYGVFLTSAISFLIIATVVYFLVVLPVAKLLTLLQRKEEAITRDCPYCFGEIPNKATRCRFCTSEVEPVVL</sequence>
<dbReference type="GO" id="GO:0008381">
    <property type="term" value="F:mechanosensitive monoatomic ion channel activity"/>
    <property type="evidence" value="ECO:0007669"/>
    <property type="project" value="InterPro"/>
</dbReference>